<organism evidence="7 8">
    <name type="scientific">Ictidomys tridecemlineatus</name>
    <name type="common">Thirteen-lined ground squirrel</name>
    <name type="synonym">Spermophilus tridecemlineatus</name>
    <dbReference type="NCBI Taxonomy" id="43179"/>
    <lineage>
        <taxon>Eukaryota</taxon>
        <taxon>Metazoa</taxon>
        <taxon>Chordata</taxon>
        <taxon>Craniata</taxon>
        <taxon>Vertebrata</taxon>
        <taxon>Euteleostomi</taxon>
        <taxon>Mammalia</taxon>
        <taxon>Eutheria</taxon>
        <taxon>Euarchontoglires</taxon>
        <taxon>Glires</taxon>
        <taxon>Rodentia</taxon>
        <taxon>Sciuromorpha</taxon>
        <taxon>Sciuridae</taxon>
        <taxon>Xerinae</taxon>
        <taxon>Marmotini</taxon>
        <taxon>Ictidomys</taxon>
    </lineage>
</organism>
<reference evidence="7" key="3">
    <citation type="submission" date="2025-09" db="UniProtKB">
        <authorList>
            <consortium name="Ensembl"/>
        </authorList>
    </citation>
    <scope>IDENTIFICATION</scope>
</reference>
<feature type="domain" description="EF-hand" evidence="6">
    <location>
        <begin position="49"/>
        <end position="84"/>
    </location>
</feature>
<dbReference type="GO" id="GO:0005737">
    <property type="term" value="C:cytoplasm"/>
    <property type="evidence" value="ECO:0007669"/>
    <property type="project" value="Ensembl"/>
</dbReference>
<reference evidence="8" key="1">
    <citation type="submission" date="2011-11" db="EMBL/GenBank/DDBJ databases">
        <title>The Draft Genome of Spermophilus tridecemlineatus.</title>
        <authorList>
            <consortium name="The Broad Institute Genome Assembly &amp; Analysis Group"/>
            <consortium name="Computational R&amp;D Group"/>
            <consortium name="and Sequencing Platform"/>
            <person name="Di Palma F."/>
            <person name="Alfoldi J."/>
            <person name="Johnson J."/>
            <person name="Berlin A."/>
            <person name="Gnerre S."/>
            <person name="Jaffe D."/>
            <person name="MacCallum I."/>
            <person name="Young S."/>
            <person name="Walker B.J."/>
            <person name="Lindblad-Toh K."/>
        </authorList>
    </citation>
    <scope>NUCLEOTIDE SEQUENCE [LARGE SCALE GENOMIC DNA]</scope>
</reference>
<dbReference type="InterPro" id="IPR011992">
    <property type="entry name" value="EF-hand-dom_pair"/>
</dbReference>
<dbReference type="GO" id="GO:0070062">
    <property type="term" value="C:extracellular exosome"/>
    <property type="evidence" value="ECO:0007669"/>
    <property type="project" value="TreeGrafter"/>
</dbReference>
<dbReference type="GO" id="GO:0031640">
    <property type="term" value="P:killing of cells of another organism"/>
    <property type="evidence" value="ECO:0007669"/>
    <property type="project" value="Ensembl"/>
</dbReference>
<evidence type="ECO:0000259" key="6">
    <source>
        <dbReference type="PROSITE" id="PS50222"/>
    </source>
</evidence>
<dbReference type="PANTHER" id="PTHR11639">
    <property type="entry name" value="S100 CALCIUM-BINDING PROTEIN"/>
    <property type="match status" value="1"/>
</dbReference>
<keyword evidence="8" id="KW-1185">Reference proteome</keyword>
<proteinExistence type="inferred from homology"/>
<dbReference type="SUPFAM" id="SSF47473">
    <property type="entry name" value="EF-hand"/>
    <property type="match status" value="1"/>
</dbReference>
<dbReference type="InterPro" id="IPR001751">
    <property type="entry name" value="S100/CaBP7/8-like_CS"/>
</dbReference>
<dbReference type="InterPro" id="IPR013787">
    <property type="entry name" value="S100_Ca-bd_sub"/>
</dbReference>
<sequence>MPTLEEHLEGIINIFHQCSALVGNYDTLSKSEMKKLITRELANTIKNTQDPATIDRIFQDLDDNQDGQVDFREFLLLVASVLETAHKNLHRE</sequence>
<dbReference type="GO" id="GO:0048306">
    <property type="term" value="F:calcium-dependent protein binding"/>
    <property type="evidence" value="ECO:0007669"/>
    <property type="project" value="TreeGrafter"/>
</dbReference>
<keyword evidence="3" id="KW-0677">Repeat</keyword>
<dbReference type="Ensembl" id="ENSSTOT00000027565.2">
    <property type="protein sequence ID" value="ENSSTOP00000022491.1"/>
    <property type="gene ID" value="ENSSTOG00000019653.2"/>
</dbReference>
<evidence type="ECO:0000256" key="5">
    <source>
        <dbReference type="RuleBase" id="RU361184"/>
    </source>
</evidence>
<evidence type="ECO:0000313" key="8">
    <source>
        <dbReference type="Proteomes" id="UP000005215"/>
    </source>
</evidence>
<dbReference type="GO" id="GO:0043542">
    <property type="term" value="P:endothelial cell migration"/>
    <property type="evidence" value="ECO:0007669"/>
    <property type="project" value="TreeGrafter"/>
</dbReference>
<gene>
    <name evidence="7" type="primary">S100A12</name>
</gene>
<evidence type="ECO:0000256" key="3">
    <source>
        <dbReference type="ARBA" id="ARBA00022737"/>
    </source>
</evidence>
<name>I3NDP4_ICTTR</name>
<dbReference type="GO" id="GO:0005509">
    <property type="term" value="F:calcium ion binding"/>
    <property type="evidence" value="ECO:0007669"/>
    <property type="project" value="InterPro"/>
</dbReference>
<dbReference type="GeneTree" id="ENSGT00940000162189"/>
<evidence type="ECO:0000256" key="2">
    <source>
        <dbReference type="ARBA" id="ARBA00022723"/>
    </source>
</evidence>
<evidence type="ECO:0000256" key="4">
    <source>
        <dbReference type="ARBA" id="ARBA00022837"/>
    </source>
</evidence>
<accession>I3NDP4</accession>
<evidence type="ECO:0000313" key="7">
    <source>
        <dbReference type="Ensembl" id="ENSSTOP00000022491.1"/>
    </source>
</evidence>
<dbReference type="Gene3D" id="1.10.238.10">
    <property type="entry name" value="EF-hand"/>
    <property type="match status" value="1"/>
</dbReference>
<evidence type="ECO:0000256" key="1">
    <source>
        <dbReference type="ARBA" id="ARBA00007323"/>
    </source>
</evidence>
<dbReference type="HOGENOM" id="CLU_138624_6_2_1"/>
<dbReference type="AlphaFoldDB" id="I3NDP4"/>
<dbReference type="InterPro" id="IPR018247">
    <property type="entry name" value="EF_Hand_1_Ca_BS"/>
</dbReference>
<dbReference type="eggNOG" id="ENOG502SA01">
    <property type="taxonomic scope" value="Eukaryota"/>
</dbReference>
<dbReference type="GO" id="GO:0005634">
    <property type="term" value="C:nucleus"/>
    <property type="evidence" value="ECO:0007669"/>
    <property type="project" value="Ensembl"/>
</dbReference>
<dbReference type="InParanoid" id="I3NDP4"/>
<dbReference type="GO" id="GO:0061844">
    <property type="term" value="P:antimicrobial humoral immune response mediated by antimicrobial peptide"/>
    <property type="evidence" value="ECO:0007669"/>
    <property type="project" value="Ensembl"/>
</dbReference>
<dbReference type="OMA" id="HEHLHEV"/>
<dbReference type="PROSITE" id="PS50222">
    <property type="entry name" value="EF_HAND_2"/>
    <property type="match status" value="1"/>
</dbReference>
<dbReference type="GO" id="GO:0050832">
    <property type="term" value="P:defense response to fungus"/>
    <property type="evidence" value="ECO:0007669"/>
    <property type="project" value="Ensembl"/>
</dbReference>
<dbReference type="PROSITE" id="PS00303">
    <property type="entry name" value="S100_CABP"/>
    <property type="match status" value="1"/>
</dbReference>
<dbReference type="Proteomes" id="UP000005215">
    <property type="component" value="Unassembled WGS sequence"/>
</dbReference>
<dbReference type="SMART" id="SM00054">
    <property type="entry name" value="EFh"/>
    <property type="match status" value="1"/>
</dbReference>
<dbReference type="InterPro" id="IPR002048">
    <property type="entry name" value="EF_hand_dom"/>
</dbReference>
<dbReference type="OrthoDB" id="9909924at2759"/>
<dbReference type="Pfam" id="PF01023">
    <property type="entry name" value="S_100"/>
    <property type="match status" value="1"/>
</dbReference>
<dbReference type="KEGG" id="iti:101970943"/>
<dbReference type="GO" id="GO:0042802">
    <property type="term" value="F:identical protein binding"/>
    <property type="evidence" value="ECO:0007669"/>
    <property type="project" value="Ensembl"/>
</dbReference>
<dbReference type="PANTHER" id="PTHR11639:SF77">
    <property type="entry name" value="PROTEIN S100-A12"/>
    <property type="match status" value="1"/>
</dbReference>
<dbReference type="Pfam" id="PF00036">
    <property type="entry name" value="EF-hand_1"/>
    <property type="match status" value="1"/>
</dbReference>
<dbReference type="EMBL" id="AGTP01066422">
    <property type="status" value="NOT_ANNOTATED_CDS"/>
    <property type="molecule type" value="Genomic_DNA"/>
</dbReference>
<keyword evidence="2 5" id="KW-0479">Metal-binding</keyword>
<dbReference type="GO" id="GO:0006805">
    <property type="term" value="P:xenobiotic metabolic process"/>
    <property type="evidence" value="ECO:0007669"/>
    <property type="project" value="Ensembl"/>
</dbReference>
<dbReference type="GO" id="GO:0050786">
    <property type="term" value="F:RAGE receptor binding"/>
    <property type="evidence" value="ECO:0007669"/>
    <property type="project" value="Ensembl"/>
</dbReference>
<dbReference type="STRING" id="43179.ENSSTOP00000022491"/>
<protein>
    <recommendedName>
        <fullName evidence="5">Protein S100</fullName>
    </recommendedName>
    <alternativeName>
        <fullName evidence="5">S100 calcium-binding protein</fullName>
    </alternativeName>
</protein>
<dbReference type="GeneID" id="101970943"/>
<comment type="similarity">
    <text evidence="1 5">Belongs to the S-100 family.</text>
</comment>
<reference evidence="7" key="2">
    <citation type="submission" date="2025-08" db="UniProtKB">
        <authorList>
            <consortium name="Ensembl"/>
        </authorList>
    </citation>
    <scope>IDENTIFICATION</scope>
</reference>
<keyword evidence="4 5" id="KW-0106">Calcium</keyword>
<dbReference type="SMART" id="SM01394">
    <property type="entry name" value="S_100"/>
    <property type="match status" value="1"/>
</dbReference>
<dbReference type="GO" id="GO:0043123">
    <property type="term" value="P:positive regulation of canonical NF-kappaB signal transduction"/>
    <property type="evidence" value="ECO:0007669"/>
    <property type="project" value="Ensembl"/>
</dbReference>
<dbReference type="PROSITE" id="PS00018">
    <property type="entry name" value="EF_HAND_1"/>
    <property type="match status" value="1"/>
</dbReference>